<evidence type="ECO:0000256" key="1">
    <source>
        <dbReference type="ARBA" id="ARBA00000971"/>
    </source>
</evidence>
<evidence type="ECO:0000256" key="7">
    <source>
        <dbReference type="ARBA" id="ARBA00024849"/>
    </source>
</evidence>
<dbReference type="SUPFAM" id="SSF54534">
    <property type="entry name" value="FKBP-like"/>
    <property type="match status" value="1"/>
</dbReference>
<dbReference type="InterPro" id="IPR001179">
    <property type="entry name" value="PPIase_FKBP_dom"/>
</dbReference>
<feature type="domain" description="Trigger factor ribosome-binding bacterial" evidence="11">
    <location>
        <begin position="84"/>
        <end position="215"/>
    </location>
</feature>
<dbReference type="InterPro" id="IPR005215">
    <property type="entry name" value="Trig_fac"/>
</dbReference>
<dbReference type="InterPro" id="IPR036611">
    <property type="entry name" value="Trigger_fac_ribosome-bd_sf"/>
</dbReference>
<dbReference type="EC" id="5.2.1.8" evidence="3"/>
<dbReference type="Gene3D" id="3.30.70.1050">
    <property type="entry name" value="Trigger factor ribosome-binding domain"/>
    <property type="match status" value="1"/>
</dbReference>
<feature type="domain" description="PPIase FKBP-type" evidence="10">
    <location>
        <begin position="262"/>
        <end position="347"/>
    </location>
</feature>
<dbReference type="FunFam" id="3.30.70.1050:FF:000004">
    <property type="entry name" value="Trigger factor"/>
    <property type="match status" value="1"/>
</dbReference>
<keyword evidence="14" id="KW-1185">Reference proteome</keyword>
<keyword evidence="9" id="KW-0732">Signal</keyword>
<evidence type="ECO:0000256" key="3">
    <source>
        <dbReference type="ARBA" id="ARBA00013194"/>
    </source>
</evidence>
<evidence type="ECO:0000256" key="2">
    <source>
        <dbReference type="ARBA" id="ARBA00005464"/>
    </source>
</evidence>
<evidence type="ECO:0000313" key="14">
    <source>
        <dbReference type="Proteomes" id="UP001530377"/>
    </source>
</evidence>
<proteinExistence type="inferred from homology"/>
<feature type="signal peptide" evidence="9">
    <location>
        <begin position="1"/>
        <end position="23"/>
    </location>
</feature>
<comment type="catalytic activity">
    <reaction evidence="1">
        <text>[protein]-peptidylproline (omega=180) = [protein]-peptidylproline (omega=0)</text>
        <dbReference type="Rhea" id="RHEA:16237"/>
        <dbReference type="Rhea" id="RHEA-COMP:10747"/>
        <dbReference type="Rhea" id="RHEA-COMP:10748"/>
        <dbReference type="ChEBI" id="CHEBI:83833"/>
        <dbReference type="ChEBI" id="CHEBI:83834"/>
        <dbReference type="EC" id="5.2.1.8"/>
    </reaction>
</comment>
<evidence type="ECO:0000256" key="4">
    <source>
        <dbReference type="ARBA" id="ARBA00023110"/>
    </source>
</evidence>
<protein>
    <recommendedName>
        <fullName evidence="3">peptidylprolyl isomerase</fullName>
        <ecNumber evidence="3">5.2.1.8</ecNumber>
    </recommendedName>
</protein>
<gene>
    <name evidence="13" type="ORF">ACHAXA_006404</name>
</gene>
<dbReference type="NCBIfam" id="TIGR00115">
    <property type="entry name" value="tig"/>
    <property type="match status" value="1"/>
</dbReference>
<feature type="chain" id="PRO_5044770676" description="peptidylprolyl isomerase" evidence="9">
    <location>
        <begin position="24"/>
        <end position="635"/>
    </location>
</feature>
<feature type="region of interest" description="Disordered" evidence="8">
    <location>
        <begin position="35"/>
        <end position="85"/>
    </location>
</feature>
<dbReference type="InterPro" id="IPR008881">
    <property type="entry name" value="Trigger_fac_ribosome-bd_bac"/>
</dbReference>
<keyword evidence="5" id="KW-0143">Chaperone</keyword>
<reference evidence="13 14" key="1">
    <citation type="submission" date="2024-10" db="EMBL/GenBank/DDBJ databases">
        <title>Updated reference genomes for cyclostephanoid diatoms.</title>
        <authorList>
            <person name="Roberts W.R."/>
            <person name="Alverson A.J."/>
        </authorList>
    </citation>
    <scope>NUCLEOTIDE SEQUENCE [LARGE SCALE GENOMIC DNA]</scope>
    <source>
        <strain evidence="13 14">AJA228-03</strain>
    </source>
</reference>
<dbReference type="InterPro" id="IPR037041">
    <property type="entry name" value="Trigger_fac_C_sf"/>
</dbReference>
<dbReference type="AlphaFoldDB" id="A0ABD3SDL0"/>
<dbReference type="HAMAP" id="MF_00303">
    <property type="entry name" value="Trigger_factor_Tig"/>
    <property type="match status" value="1"/>
</dbReference>
<dbReference type="GO" id="GO:0003755">
    <property type="term" value="F:peptidyl-prolyl cis-trans isomerase activity"/>
    <property type="evidence" value="ECO:0007669"/>
    <property type="project" value="UniProtKB-KW"/>
</dbReference>
<feature type="compositionally biased region" description="Low complexity" evidence="8">
    <location>
        <begin position="59"/>
        <end position="74"/>
    </location>
</feature>
<evidence type="ECO:0000256" key="5">
    <source>
        <dbReference type="ARBA" id="ARBA00023186"/>
    </source>
</evidence>
<dbReference type="SUPFAM" id="SSF102735">
    <property type="entry name" value="Trigger factor ribosome-binding domain"/>
    <property type="match status" value="1"/>
</dbReference>
<comment type="similarity">
    <text evidence="2">Belongs to the FKBP-type PPIase family. Tig subfamily.</text>
</comment>
<dbReference type="Pfam" id="PF00254">
    <property type="entry name" value="FKBP_C"/>
    <property type="match status" value="1"/>
</dbReference>
<name>A0ABD3SDL0_9STRA</name>
<dbReference type="PANTHER" id="PTHR30560">
    <property type="entry name" value="TRIGGER FACTOR CHAPERONE AND PEPTIDYL-PROLYL CIS/TRANS ISOMERASE"/>
    <property type="match status" value="1"/>
</dbReference>
<accession>A0ABD3SDL0</accession>
<dbReference type="Gene3D" id="3.10.50.40">
    <property type="match status" value="1"/>
</dbReference>
<dbReference type="Gene3D" id="1.10.3120.10">
    <property type="entry name" value="Trigger factor, C-terminal domain"/>
    <property type="match status" value="1"/>
</dbReference>
<keyword evidence="6" id="KW-0413">Isomerase</keyword>
<evidence type="ECO:0000256" key="6">
    <source>
        <dbReference type="ARBA" id="ARBA00023235"/>
    </source>
</evidence>
<sequence length="635" mass="69200">MSKVSQMALAACLAISAFRTLDAFTASTHYRPARASAASRRRGVVPVIGSTPKTHHRPSSSSSSSSSSLTMSSSTAADEKKSSSLKRLPDSAVELTLHVPSVATTAAYDRTLADVAKKVSIPGFRKGAKIPPAVIENAWARQGGRRVLRTMAINAICDELIGKTLKEEYDLEPIGSPTLVTPAEHLAESFVPGEELDVIVKCDVWPEIRWKDVEGRDKPYMGLRGKYKRGPFNQARFDAAIRDLTERYAKLEPYEDESRPLAMGDACTVNMVGYMANADGSKGMPLPDAASGDNVEVILGGGRYMAGLVEGLEGGRVGETKTVNVRFPDALKNKDLAGKNAIFDVTILSASKRVLPDITDEFADQVRPGLTAEGLRAELLKAVDAQDAQEYMGARNAALGNALSDCMDVDIPDTLVTNQAREKYALMMTDMRDSGMADEEIKKLISPENFVKYKDIAKADIVRDFKISMAVDEIARLENIQVPAYQVEEQIQSLKDQAIKEGTAASDMDDEQIRRKVESTLERRMVYDLLADAAILEVEYTNEEEFDEALMEKLAAESVERELAAEGKQSEVVVATTSAEGAGKKDLIVDAEAAVQSTVMTKEDDLELTTQVIMKFINSESDEDGVVDDDDDDEV</sequence>
<dbReference type="EMBL" id="JALLPB020000060">
    <property type="protein sequence ID" value="KAL3822619.1"/>
    <property type="molecule type" value="Genomic_DNA"/>
</dbReference>
<comment type="function">
    <text evidence="7">Involved in protein export. Acts as a chaperone by maintaining the newly synthesized protein in an open conformation. Functions as a peptidyl-prolyl cis-trans isomerase.</text>
</comment>
<dbReference type="Proteomes" id="UP001530377">
    <property type="component" value="Unassembled WGS sequence"/>
</dbReference>
<keyword evidence="4" id="KW-0697">Rotamase</keyword>
<organism evidence="13 14">
    <name type="scientific">Cyclostephanos tholiformis</name>
    <dbReference type="NCBI Taxonomy" id="382380"/>
    <lineage>
        <taxon>Eukaryota</taxon>
        <taxon>Sar</taxon>
        <taxon>Stramenopiles</taxon>
        <taxon>Ochrophyta</taxon>
        <taxon>Bacillariophyta</taxon>
        <taxon>Coscinodiscophyceae</taxon>
        <taxon>Thalassiosirophycidae</taxon>
        <taxon>Stephanodiscales</taxon>
        <taxon>Stephanodiscaceae</taxon>
        <taxon>Cyclostephanos</taxon>
    </lineage>
</organism>
<dbReference type="InterPro" id="IPR046357">
    <property type="entry name" value="PPIase_dom_sf"/>
</dbReference>
<dbReference type="Pfam" id="PF05697">
    <property type="entry name" value="Trigger_N"/>
    <property type="match status" value="1"/>
</dbReference>
<feature type="domain" description="Trigger factor C-terminal" evidence="12">
    <location>
        <begin position="371"/>
        <end position="531"/>
    </location>
</feature>
<dbReference type="Pfam" id="PF05698">
    <property type="entry name" value="Trigger_C"/>
    <property type="match status" value="1"/>
</dbReference>
<evidence type="ECO:0000313" key="13">
    <source>
        <dbReference type="EMBL" id="KAL3822619.1"/>
    </source>
</evidence>
<evidence type="ECO:0000256" key="9">
    <source>
        <dbReference type="SAM" id="SignalP"/>
    </source>
</evidence>
<evidence type="ECO:0000259" key="12">
    <source>
        <dbReference type="Pfam" id="PF05698"/>
    </source>
</evidence>
<dbReference type="SUPFAM" id="SSF109998">
    <property type="entry name" value="Triger factor/SurA peptide-binding domain-like"/>
    <property type="match status" value="1"/>
</dbReference>
<dbReference type="InterPro" id="IPR008880">
    <property type="entry name" value="Trigger_fac_C"/>
</dbReference>
<evidence type="ECO:0000259" key="11">
    <source>
        <dbReference type="Pfam" id="PF05697"/>
    </source>
</evidence>
<comment type="caution">
    <text evidence="13">The sequence shown here is derived from an EMBL/GenBank/DDBJ whole genome shotgun (WGS) entry which is preliminary data.</text>
</comment>
<evidence type="ECO:0000256" key="8">
    <source>
        <dbReference type="SAM" id="MobiDB-lite"/>
    </source>
</evidence>
<evidence type="ECO:0000259" key="10">
    <source>
        <dbReference type="Pfam" id="PF00254"/>
    </source>
</evidence>
<dbReference type="InterPro" id="IPR027304">
    <property type="entry name" value="Trigger_fact/SurA_dom_sf"/>
</dbReference>
<dbReference type="PANTHER" id="PTHR30560:SF3">
    <property type="entry name" value="TRIGGER FACTOR-LIKE PROTEIN TIG, CHLOROPLASTIC"/>
    <property type="match status" value="1"/>
</dbReference>